<dbReference type="OrthoDB" id="971032at2"/>
<evidence type="ECO:0000313" key="1">
    <source>
        <dbReference type="EMBL" id="SFE96741.1"/>
    </source>
</evidence>
<sequence>MKLNERIAHQIAGTTLSPVLVKGFFQTAPHYHQWGLAHQIDQGSLAQLNATDLFEFYLRFYLTSRHKTLQAVLREVRVFVKNDANAAHHLIVYSLEDTRQHLLTLEWYELLPRLEGAREQILALIPDVADQVRPRVVGYLETSYRPINRT</sequence>
<dbReference type="RefSeq" id="WP_093833469.1">
    <property type="nucleotide sequence ID" value="NZ_FOLQ01000023.1"/>
</dbReference>
<dbReference type="Proteomes" id="UP000198598">
    <property type="component" value="Unassembled WGS sequence"/>
</dbReference>
<accession>A0A1I2EWN6</accession>
<protein>
    <submittedName>
        <fullName evidence="1">Uncharacterized protein</fullName>
    </submittedName>
</protein>
<gene>
    <name evidence="1" type="ORF">SAMN05216167_12364</name>
</gene>
<evidence type="ECO:0000313" key="2">
    <source>
        <dbReference type="Proteomes" id="UP000198598"/>
    </source>
</evidence>
<organism evidence="1 2">
    <name type="scientific">Spirosoma endophyticum</name>
    <dbReference type="NCBI Taxonomy" id="662367"/>
    <lineage>
        <taxon>Bacteria</taxon>
        <taxon>Pseudomonadati</taxon>
        <taxon>Bacteroidota</taxon>
        <taxon>Cytophagia</taxon>
        <taxon>Cytophagales</taxon>
        <taxon>Cytophagaceae</taxon>
        <taxon>Spirosoma</taxon>
    </lineage>
</organism>
<proteinExistence type="predicted"/>
<dbReference type="AlphaFoldDB" id="A0A1I2EWN6"/>
<reference evidence="1 2" key="1">
    <citation type="submission" date="2016-10" db="EMBL/GenBank/DDBJ databases">
        <authorList>
            <person name="de Groot N.N."/>
        </authorList>
    </citation>
    <scope>NUCLEOTIDE SEQUENCE [LARGE SCALE GENOMIC DNA]</scope>
    <source>
        <strain evidence="1 2">DSM 26130</strain>
    </source>
</reference>
<keyword evidence="2" id="KW-1185">Reference proteome</keyword>
<name>A0A1I2EWN6_9BACT</name>
<dbReference type="EMBL" id="FOLQ01000023">
    <property type="protein sequence ID" value="SFE96741.1"/>
    <property type="molecule type" value="Genomic_DNA"/>
</dbReference>